<sequence>MSTLARRVLAPLTAVLLAVGLLAGGLTAPAVASPALGDTAASFKMTVKVQPKKKRVVAGAEKLTDFQTMALMYKPKAKGKWRVVAKRKGRPDLTRVRLVHKDAKKGFYRLRLTGDFFICGSNSCGPEKRVFVSKTVRLK</sequence>
<keyword evidence="1" id="KW-0732">Signal</keyword>
<accession>A0ABT9NKZ3</accession>
<evidence type="ECO:0000313" key="2">
    <source>
        <dbReference type="EMBL" id="MDP9821073.1"/>
    </source>
</evidence>
<organism evidence="2 3">
    <name type="scientific">Nocardioides massiliensis</name>
    <dbReference type="NCBI Taxonomy" id="1325935"/>
    <lineage>
        <taxon>Bacteria</taxon>
        <taxon>Bacillati</taxon>
        <taxon>Actinomycetota</taxon>
        <taxon>Actinomycetes</taxon>
        <taxon>Propionibacteriales</taxon>
        <taxon>Nocardioidaceae</taxon>
        <taxon>Nocardioides</taxon>
    </lineage>
</organism>
<evidence type="ECO:0000313" key="3">
    <source>
        <dbReference type="Proteomes" id="UP001240447"/>
    </source>
</evidence>
<gene>
    <name evidence="2" type="ORF">J2S59_000882</name>
</gene>
<evidence type="ECO:0000256" key="1">
    <source>
        <dbReference type="SAM" id="SignalP"/>
    </source>
</evidence>
<keyword evidence="3" id="KW-1185">Reference proteome</keyword>
<reference evidence="2 3" key="1">
    <citation type="submission" date="2023-07" db="EMBL/GenBank/DDBJ databases">
        <title>Sequencing the genomes of 1000 actinobacteria strains.</title>
        <authorList>
            <person name="Klenk H.-P."/>
        </authorList>
    </citation>
    <scope>NUCLEOTIDE SEQUENCE [LARGE SCALE GENOMIC DNA]</scope>
    <source>
        <strain evidence="2 3">GD13</strain>
    </source>
</reference>
<dbReference type="Proteomes" id="UP001240447">
    <property type="component" value="Unassembled WGS sequence"/>
</dbReference>
<feature type="signal peptide" evidence="1">
    <location>
        <begin position="1"/>
        <end position="32"/>
    </location>
</feature>
<protein>
    <submittedName>
        <fullName evidence="2">Uncharacterized protein</fullName>
    </submittedName>
</protein>
<proteinExistence type="predicted"/>
<feature type="chain" id="PRO_5046509796" evidence="1">
    <location>
        <begin position="33"/>
        <end position="139"/>
    </location>
</feature>
<dbReference type="RefSeq" id="WP_068117464.1">
    <property type="nucleotide sequence ID" value="NZ_CCXJ01000089.1"/>
</dbReference>
<comment type="caution">
    <text evidence="2">The sequence shown here is derived from an EMBL/GenBank/DDBJ whole genome shotgun (WGS) entry which is preliminary data.</text>
</comment>
<name>A0ABT9NKZ3_9ACTN</name>
<dbReference type="EMBL" id="JAUSQM010000001">
    <property type="protein sequence ID" value="MDP9821073.1"/>
    <property type="molecule type" value="Genomic_DNA"/>
</dbReference>